<proteinExistence type="inferred from homology"/>
<dbReference type="GO" id="GO:0008168">
    <property type="term" value="F:methyltransferase activity"/>
    <property type="evidence" value="ECO:0007669"/>
    <property type="project" value="UniProtKB-KW"/>
</dbReference>
<comment type="similarity">
    <text evidence="1">Belongs to the CFA/CMAS family.</text>
</comment>
<dbReference type="RefSeq" id="WP_135277777.1">
    <property type="nucleotide sequence ID" value="NZ_PQVH01000008.1"/>
</dbReference>
<organism evidence="7 8">
    <name type="scientific">Methylotenera oryzisoli</name>
    <dbReference type="NCBI Taxonomy" id="2080758"/>
    <lineage>
        <taxon>Bacteria</taxon>
        <taxon>Pseudomonadati</taxon>
        <taxon>Pseudomonadota</taxon>
        <taxon>Betaproteobacteria</taxon>
        <taxon>Nitrosomonadales</taxon>
        <taxon>Methylophilaceae</taxon>
        <taxon>Methylotenera</taxon>
    </lineage>
</organism>
<dbReference type="EMBL" id="PQVH01000008">
    <property type="protein sequence ID" value="TFW71940.1"/>
    <property type="molecule type" value="Genomic_DNA"/>
</dbReference>
<dbReference type="GO" id="GO:0008610">
    <property type="term" value="P:lipid biosynthetic process"/>
    <property type="evidence" value="ECO:0007669"/>
    <property type="project" value="InterPro"/>
</dbReference>
<keyword evidence="3 7" id="KW-0808">Transferase</keyword>
<reference evidence="7 8" key="1">
    <citation type="submission" date="2018-02" db="EMBL/GenBank/DDBJ databases">
        <title>A novel lanthanide dependent methylotroph, Methylotenera sp. La3113.</title>
        <authorList>
            <person name="Lv H."/>
            <person name="Tani A."/>
        </authorList>
    </citation>
    <scope>NUCLEOTIDE SEQUENCE [LARGE SCALE GENOMIC DNA]</scope>
    <source>
        <strain evidence="7 8">La3113</strain>
    </source>
</reference>
<dbReference type="Gene3D" id="3.40.50.150">
    <property type="entry name" value="Vaccinia Virus protein VP39"/>
    <property type="match status" value="1"/>
</dbReference>
<sequence>MMTPTAAQEQLTRNLRKKNRAKWVEDLAKHKILERLNHLHTGQLTLIDGDDKHIFGQPSSELNAVIHIHDSRFYGEIAFGGSIGAGEAYMLGYWTTDHLTALIRMMCINQSVMDALEGGYQWLTKPILKVLHWLNSNTTEGSRKNIAAHYDLGNEMFQLFLDPTMMYSSAMFNSDTKTLQEASELKLKVICDKLDLKPTDQVVEIGTGWGGFAIYAARHYGCHVTTTTISKQQYTLAKQLVETAGLSDKITLLLEDYRHLDGQFDKLVSIEMIEAVGHQFYDTYFAKLSALLKPDGLALIQAITITDQRYESAKSSVDFIQRYIFPGSCIPSNTAMLNSITKMSDMRLVDLEDIGIHYATTLRIWRENFFHHLQQVRALGYSDEFIKMWEFYLCYCEGGFIERALGDVHLLLAKPSNRRGAIRAGNVPK</sequence>
<dbReference type="GO" id="GO:0032259">
    <property type="term" value="P:methylation"/>
    <property type="evidence" value="ECO:0007669"/>
    <property type="project" value="UniProtKB-KW"/>
</dbReference>
<evidence type="ECO:0000256" key="4">
    <source>
        <dbReference type="ARBA" id="ARBA00022691"/>
    </source>
</evidence>
<dbReference type="OrthoDB" id="9782855at2"/>
<dbReference type="PIRSF" id="PIRSF003085">
    <property type="entry name" value="CMAS"/>
    <property type="match status" value="1"/>
</dbReference>
<dbReference type="InterPro" id="IPR003333">
    <property type="entry name" value="CMAS"/>
</dbReference>
<comment type="caution">
    <text evidence="7">The sequence shown here is derived from an EMBL/GenBank/DDBJ whole genome shotgun (WGS) entry which is preliminary data.</text>
</comment>
<gene>
    <name evidence="7" type="ORF">C3Y98_07085</name>
</gene>
<evidence type="ECO:0000313" key="8">
    <source>
        <dbReference type="Proteomes" id="UP000297706"/>
    </source>
</evidence>
<keyword evidence="8" id="KW-1185">Reference proteome</keyword>
<dbReference type="Pfam" id="PF02353">
    <property type="entry name" value="CMAS"/>
    <property type="match status" value="1"/>
</dbReference>
<dbReference type="InterPro" id="IPR029063">
    <property type="entry name" value="SAM-dependent_MTases_sf"/>
</dbReference>
<keyword evidence="4" id="KW-0949">S-adenosyl-L-methionine</keyword>
<evidence type="ECO:0000256" key="1">
    <source>
        <dbReference type="ARBA" id="ARBA00010815"/>
    </source>
</evidence>
<accession>A0A4Y9VSX9</accession>
<evidence type="ECO:0000256" key="5">
    <source>
        <dbReference type="ARBA" id="ARBA00023098"/>
    </source>
</evidence>
<evidence type="ECO:0000256" key="2">
    <source>
        <dbReference type="ARBA" id="ARBA00022603"/>
    </source>
</evidence>
<keyword evidence="2 7" id="KW-0489">Methyltransferase</keyword>
<keyword evidence="5" id="KW-0443">Lipid metabolism</keyword>
<evidence type="ECO:0000256" key="6">
    <source>
        <dbReference type="PIRSR" id="PIRSR003085-1"/>
    </source>
</evidence>
<feature type="active site" evidence="6">
    <location>
        <position position="396"/>
    </location>
</feature>
<evidence type="ECO:0000313" key="7">
    <source>
        <dbReference type="EMBL" id="TFW71940.1"/>
    </source>
</evidence>
<evidence type="ECO:0000256" key="3">
    <source>
        <dbReference type="ARBA" id="ARBA00022679"/>
    </source>
</evidence>
<dbReference type="AlphaFoldDB" id="A0A4Y9VSX9"/>
<dbReference type="Proteomes" id="UP000297706">
    <property type="component" value="Unassembled WGS sequence"/>
</dbReference>
<name>A0A4Y9VSX9_9PROT</name>
<dbReference type="PANTHER" id="PTHR43667">
    <property type="entry name" value="CYCLOPROPANE-FATTY-ACYL-PHOSPHOLIPID SYNTHASE"/>
    <property type="match status" value="1"/>
</dbReference>
<protein>
    <submittedName>
        <fullName evidence="7">SAM-dependent methyltransferase</fullName>
    </submittedName>
</protein>
<dbReference type="SUPFAM" id="SSF53335">
    <property type="entry name" value="S-adenosyl-L-methionine-dependent methyltransferases"/>
    <property type="match status" value="1"/>
</dbReference>
<dbReference type="InterPro" id="IPR050723">
    <property type="entry name" value="CFA/CMAS"/>
</dbReference>
<dbReference type="PANTHER" id="PTHR43667:SF2">
    <property type="entry name" value="FATTY ACID C-METHYL TRANSFERASE"/>
    <property type="match status" value="1"/>
</dbReference>
<dbReference type="CDD" id="cd02440">
    <property type="entry name" value="AdoMet_MTases"/>
    <property type="match status" value="1"/>
</dbReference>